<dbReference type="Gene3D" id="1.10.10.10">
    <property type="entry name" value="Winged helix-like DNA-binding domain superfamily/Winged helix DNA-binding domain"/>
    <property type="match status" value="1"/>
</dbReference>
<proteinExistence type="predicted"/>
<reference evidence="6 7" key="1">
    <citation type="submission" date="2019-02" db="EMBL/GenBank/DDBJ databases">
        <title>Genomic Encyclopedia of Type Strains, Phase IV (KMG-IV): sequencing the most valuable type-strain genomes for metagenomic binning, comparative biology and taxonomic classification.</title>
        <authorList>
            <person name="Goeker M."/>
        </authorList>
    </citation>
    <scope>NUCLEOTIDE SEQUENCE [LARGE SCALE GENOMIC DNA]</scope>
    <source>
        <strain evidence="6 7">K24</strain>
    </source>
</reference>
<keyword evidence="3" id="KW-0804">Transcription</keyword>
<protein>
    <submittedName>
        <fullName evidence="6">DNA-binding MarR family transcriptional regulator</fullName>
    </submittedName>
</protein>
<feature type="region of interest" description="Disordered" evidence="4">
    <location>
        <begin position="153"/>
        <end position="178"/>
    </location>
</feature>
<dbReference type="GO" id="GO:0003677">
    <property type="term" value="F:DNA binding"/>
    <property type="evidence" value="ECO:0007669"/>
    <property type="project" value="UniProtKB-KW"/>
</dbReference>
<dbReference type="PANTHER" id="PTHR33164">
    <property type="entry name" value="TRANSCRIPTIONAL REGULATOR, MARR FAMILY"/>
    <property type="match status" value="1"/>
</dbReference>
<dbReference type="SMART" id="SM00347">
    <property type="entry name" value="HTH_MARR"/>
    <property type="match status" value="1"/>
</dbReference>
<comment type="caution">
    <text evidence="6">The sequence shown here is derived from an EMBL/GenBank/DDBJ whole genome shotgun (WGS) entry which is preliminary data.</text>
</comment>
<dbReference type="GO" id="GO:0006950">
    <property type="term" value="P:response to stress"/>
    <property type="evidence" value="ECO:0007669"/>
    <property type="project" value="TreeGrafter"/>
</dbReference>
<accession>A0A4V2F3V9</accession>
<evidence type="ECO:0000256" key="4">
    <source>
        <dbReference type="SAM" id="MobiDB-lite"/>
    </source>
</evidence>
<keyword evidence="2 6" id="KW-0238">DNA-binding</keyword>
<dbReference type="AlphaFoldDB" id="A0A4V2F3V9"/>
<evidence type="ECO:0000313" key="6">
    <source>
        <dbReference type="EMBL" id="RZS85467.1"/>
    </source>
</evidence>
<gene>
    <name evidence="6" type="ORF">EV675_1492</name>
</gene>
<organism evidence="6 7">
    <name type="scientific">Pigmentiphaga kullae</name>
    <dbReference type="NCBI Taxonomy" id="151784"/>
    <lineage>
        <taxon>Bacteria</taxon>
        <taxon>Pseudomonadati</taxon>
        <taxon>Pseudomonadota</taxon>
        <taxon>Betaproteobacteria</taxon>
        <taxon>Burkholderiales</taxon>
        <taxon>Alcaligenaceae</taxon>
        <taxon>Pigmentiphaga</taxon>
    </lineage>
</organism>
<dbReference type="InterPro" id="IPR036388">
    <property type="entry name" value="WH-like_DNA-bd_sf"/>
</dbReference>
<dbReference type="InterPro" id="IPR036390">
    <property type="entry name" value="WH_DNA-bd_sf"/>
</dbReference>
<feature type="domain" description="HTH marR-type" evidence="5">
    <location>
        <begin position="13"/>
        <end position="145"/>
    </location>
</feature>
<dbReference type="InterPro" id="IPR039422">
    <property type="entry name" value="MarR/SlyA-like"/>
</dbReference>
<keyword evidence="7" id="KW-1185">Reference proteome</keyword>
<dbReference type="EMBL" id="SGXC01000001">
    <property type="protein sequence ID" value="RZS85467.1"/>
    <property type="molecule type" value="Genomic_DNA"/>
</dbReference>
<dbReference type="RefSeq" id="WP_130356680.1">
    <property type="nucleotide sequence ID" value="NZ_SGXC01000001.1"/>
</dbReference>
<name>A0A4V2F3V9_9BURK</name>
<evidence type="ECO:0000259" key="5">
    <source>
        <dbReference type="PROSITE" id="PS50995"/>
    </source>
</evidence>
<sequence length="178" mass="19307">MTKPDGHSNDHLENSLGYLLHRAAHIIAATFGDELKADDIPLSVWRVLATLNDRDHQSLSELASHTGAELSYLSRTVAQAEERGFVVRSAQPGDKRATSVCVTPAGRAIVRKFSPLTQTLQKQWLAGIPDADVEATFRTLRIVYQNAVAGASSSSPASRKITVARRVSQRSTSKSGSR</sequence>
<evidence type="ECO:0000256" key="2">
    <source>
        <dbReference type="ARBA" id="ARBA00023125"/>
    </source>
</evidence>
<evidence type="ECO:0000256" key="3">
    <source>
        <dbReference type="ARBA" id="ARBA00023163"/>
    </source>
</evidence>
<keyword evidence="1" id="KW-0805">Transcription regulation</keyword>
<dbReference type="InterPro" id="IPR000835">
    <property type="entry name" value="HTH_MarR-typ"/>
</dbReference>
<dbReference type="GO" id="GO:0003700">
    <property type="term" value="F:DNA-binding transcription factor activity"/>
    <property type="evidence" value="ECO:0007669"/>
    <property type="project" value="InterPro"/>
</dbReference>
<dbReference type="SUPFAM" id="SSF46785">
    <property type="entry name" value="Winged helix' DNA-binding domain"/>
    <property type="match status" value="1"/>
</dbReference>
<dbReference type="Proteomes" id="UP000292445">
    <property type="component" value="Unassembled WGS sequence"/>
</dbReference>
<evidence type="ECO:0000256" key="1">
    <source>
        <dbReference type="ARBA" id="ARBA00023015"/>
    </source>
</evidence>
<evidence type="ECO:0000313" key="7">
    <source>
        <dbReference type="Proteomes" id="UP000292445"/>
    </source>
</evidence>
<dbReference type="OrthoDB" id="8654642at2"/>
<dbReference type="Pfam" id="PF01047">
    <property type="entry name" value="MarR"/>
    <property type="match status" value="1"/>
</dbReference>
<feature type="compositionally biased region" description="Polar residues" evidence="4">
    <location>
        <begin position="169"/>
        <end position="178"/>
    </location>
</feature>
<dbReference type="PANTHER" id="PTHR33164:SF64">
    <property type="entry name" value="TRANSCRIPTIONAL REGULATOR SLYA"/>
    <property type="match status" value="1"/>
</dbReference>
<dbReference type="PROSITE" id="PS50995">
    <property type="entry name" value="HTH_MARR_2"/>
    <property type="match status" value="1"/>
</dbReference>